<reference evidence="2 3" key="1">
    <citation type="submission" date="2018-11" db="EMBL/GenBank/DDBJ databases">
        <authorList>
            <consortium name="Pathogen Informatics"/>
        </authorList>
    </citation>
    <scope>NUCLEOTIDE SEQUENCE [LARGE SCALE GENOMIC DNA]</scope>
</reference>
<protein>
    <submittedName>
        <fullName evidence="4">OTU domain-containing protein</fullName>
    </submittedName>
</protein>
<feature type="region of interest" description="Disordered" evidence="1">
    <location>
        <begin position="164"/>
        <end position="234"/>
    </location>
</feature>
<gene>
    <name evidence="2" type="ORF">HPBE_LOCUS21993</name>
</gene>
<evidence type="ECO:0000313" key="4">
    <source>
        <dbReference type="WBParaSite" id="HPBE_0002199401-mRNA-1"/>
    </source>
</evidence>
<feature type="compositionally biased region" description="Basic residues" evidence="1">
    <location>
        <begin position="1"/>
        <end position="12"/>
    </location>
</feature>
<evidence type="ECO:0000313" key="3">
    <source>
        <dbReference type="Proteomes" id="UP000050761"/>
    </source>
</evidence>
<accession>A0A3P8DDM4</accession>
<sequence>MPKIPKSPRRQRNPSSNAFPASKRLVELGLEDLTDATSAPTEPPRTPDHSMDPGEKNKARVGLCSRLCHGDRIYSSAYYWKKRMDTIQHCVCMENDDEALQEAIDDGAVSLEQLDEALANFDIGASYDAKVLCKQCSIVKESSDSVVRSLTAVTQQQANAIDGMSAANDVGNTSSQTDRPLRDIGDTSSEYGHHLDDIDDTPSEPRHPLRDMGDTTPKPGRLLNADGEMSSQRRRPLCDIGDTSSDVCDSTWVTPCLNPDAFHSTSMKGQMDRRKDGWTDGWTD</sequence>
<proteinExistence type="predicted"/>
<evidence type="ECO:0000313" key="2">
    <source>
        <dbReference type="EMBL" id="VDP29575.1"/>
    </source>
</evidence>
<dbReference type="WBParaSite" id="HPBE_0002199401-mRNA-1">
    <property type="protein sequence ID" value="HPBE_0002199401-mRNA-1"/>
    <property type="gene ID" value="HPBE_0002199401"/>
</dbReference>
<feature type="compositionally biased region" description="Basic and acidic residues" evidence="1">
    <location>
        <begin position="45"/>
        <end position="56"/>
    </location>
</feature>
<name>A0A183GHF7_HELPZ</name>
<evidence type="ECO:0000256" key="1">
    <source>
        <dbReference type="SAM" id="MobiDB-lite"/>
    </source>
</evidence>
<dbReference type="EMBL" id="UZAH01033546">
    <property type="protein sequence ID" value="VDP29575.1"/>
    <property type="molecule type" value="Genomic_DNA"/>
</dbReference>
<dbReference type="Proteomes" id="UP000050761">
    <property type="component" value="Unassembled WGS sequence"/>
</dbReference>
<keyword evidence="3" id="KW-1185">Reference proteome</keyword>
<dbReference type="AlphaFoldDB" id="A0A183GHF7"/>
<dbReference type="OrthoDB" id="5907378at2759"/>
<feature type="region of interest" description="Disordered" evidence="1">
    <location>
        <begin position="261"/>
        <end position="284"/>
    </location>
</feature>
<feature type="region of interest" description="Disordered" evidence="1">
    <location>
        <begin position="1"/>
        <end position="56"/>
    </location>
</feature>
<reference evidence="4" key="2">
    <citation type="submission" date="2019-09" db="UniProtKB">
        <authorList>
            <consortium name="WormBaseParasite"/>
        </authorList>
    </citation>
    <scope>IDENTIFICATION</scope>
</reference>
<feature type="compositionally biased region" description="Basic and acidic residues" evidence="1">
    <location>
        <begin position="203"/>
        <end position="213"/>
    </location>
</feature>
<feature type="compositionally biased region" description="Basic and acidic residues" evidence="1">
    <location>
        <begin position="179"/>
        <end position="196"/>
    </location>
</feature>
<accession>A0A183GHF7</accession>
<organism evidence="3 4">
    <name type="scientific">Heligmosomoides polygyrus</name>
    <name type="common">Parasitic roundworm</name>
    <dbReference type="NCBI Taxonomy" id="6339"/>
    <lineage>
        <taxon>Eukaryota</taxon>
        <taxon>Metazoa</taxon>
        <taxon>Ecdysozoa</taxon>
        <taxon>Nematoda</taxon>
        <taxon>Chromadorea</taxon>
        <taxon>Rhabditida</taxon>
        <taxon>Rhabditina</taxon>
        <taxon>Rhabditomorpha</taxon>
        <taxon>Strongyloidea</taxon>
        <taxon>Heligmosomidae</taxon>
        <taxon>Heligmosomoides</taxon>
    </lineage>
</organism>